<dbReference type="GO" id="GO:0016491">
    <property type="term" value="F:oxidoreductase activity"/>
    <property type="evidence" value="ECO:0007669"/>
    <property type="project" value="UniProtKB-KW"/>
</dbReference>
<dbReference type="InterPro" id="IPR036291">
    <property type="entry name" value="NAD(P)-bd_dom_sf"/>
</dbReference>
<evidence type="ECO:0000256" key="2">
    <source>
        <dbReference type="ARBA" id="ARBA00023002"/>
    </source>
</evidence>
<feature type="domain" description="Ketoreductase" evidence="6">
    <location>
        <begin position="5"/>
        <end position="185"/>
    </location>
</feature>
<dbReference type="InterPro" id="IPR057326">
    <property type="entry name" value="KR_dom"/>
</dbReference>
<dbReference type="InterPro" id="IPR020904">
    <property type="entry name" value="Sc_DH/Rdtase_CS"/>
</dbReference>
<dbReference type="GO" id="GO:0008202">
    <property type="term" value="P:steroid metabolic process"/>
    <property type="evidence" value="ECO:0007669"/>
    <property type="project" value="UniProtKB-KW"/>
</dbReference>
<comment type="similarity">
    <text evidence="1">Belongs to the short-chain dehydrogenases/reductases (SDR) family.</text>
</comment>
<dbReference type="PRINTS" id="PR00080">
    <property type="entry name" value="SDRFAMILY"/>
</dbReference>
<dbReference type="NCBIfam" id="NF005559">
    <property type="entry name" value="PRK07231.1"/>
    <property type="match status" value="1"/>
</dbReference>
<dbReference type="Pfam" id="PF13561">
    <property type="entry name" value="adh_short_C2"/>
    <property type="match status" value="1"/>
</dbReference>
<proteinExistence type="inferred from homology"/>
<dbReference type="EMBL" id="BMZA01000001">
    <property type="protein sequence ID" value="GGY90188.1"/>
    <property type="molecule type" value="Genomic_DNA"/>
</dbReference>
<sequence>MLNDKSILITGAASGIGKQCAETFAANGARVLVTDRSVDAGEAVAQAIRDAGGEAHFQVCDVADEASVSAAVDKAVELFGKLDGAMNNAGIEMRNKPIHELTADDINAVIGIDLVGVFYCIKHEFRVMKDTRGGSIVNTASSSGLRGQINASDYVAAKHGVVGLTKAVACDGGPLGIRVNAICPGFIMTPMARGLIADPVFSQALEGLRQRHVIGHFGEMEDIANATMFLLSDMSKFMTGAPMIVDGGYSI</sequence>
<accession>A0A918P875</accession>
<dbReference type="SUPFAM" id="SSF51735">
    <property type="entry name" value="NAD(P)-binding Rossmann-fold domains"/>
    <property type="match status" value="1"/>
</dbReference>
<dbReference type="PANTHER" id="PTHR43180:SF28">
    <property type="entry name" value="NAD(P)-BINDING ROSSMANN-FOLD SUPERFAMILY PROTEIN"/>
    <property type="match status" value="1"/>
</dbReference>
<name>A0A918P875_9SPHN</name>
<protein>
    <submittedName>
        <fullName evidence="7">Short chain dehydrogenase</fullName>
    </submittedName>
</protein>
<reference evidence="7" key="1">
    <citation type="journal article" date="2014" name="Int. J. Syst. Evol. Microbiol.">
        <title>Complete genome sequence of Corynebacterium casei LMG S-19264T (=DSM 44701T), isolated from a smear-ripened cheese.</title>
        <authorList>
            <consortium name="US DOE Joint Genome Institute (JGI-PGF)"/>
            <person name="Walter F."/>
            <person name="Albersmeier A."/>
            <person name="Kalinowski J."/>
            <person name="Ruckert C."/>
        </authorList>
    </citation>
    <scope>NUCLEOTIDE SEQUENCE</scope>
    <source>
        <strain evidence="7">KCTC 32255</strain>
    </source>
</reference>
<gene>
    <name evidence="7" type="ORF">GCM10011614_01080</name>
</gene>
<evidence type="ECO:0000256" key="4">
    <source>
        <dbReference type="ARBA" id="ARBA00023098"/>
    </source>
</evidence>
<dbReference type="FunFam" id="3.40.50.720:FF:000084">
    <property type="entry name" value="Short-chain dehydrogenase reductase"/>
    <property type="match status" value="1"/>
</dbReference>
<dbReference type="PROSITE" id="PS00061">
    <property type="entry name" value="ADH_SHORT"/>
    <property type="match status" value="1"/>
</dbReference>
<comment type="caution">
    <text evidence="7">The sequence shown here is derived from an EMBL/GenBank/DDBJ whole genome shotgun (WGS) entry which is preliminary data.</text>
</comment>
<dbReference type="SMART" id="SM00822">
    <property type="entry name" value="PKS_KR"/>
    <property type="match status" value="1"/>
</dbReference>
<keyword evidence="2" id="KW-0560">Oxidoreductase</keyword>
<keyword evidence="8" id="KW-1185">Reference proteome</keyword>
<dbReference type="AlphaFoldDB" id="A0A918P875"/>
<organism evidence="7 8">
    <name type="scientific">Novosphingobium colocasiae</name>
    <dbReference type="NCBI Taxonomy" id="1256513"/>
    <lineage>
        <taxon>Bacteria</taxon>
        <taxon>Pseudomonadati</taxon>
        <taxon>Pseudomonadota</taxon>
        <taxon>Alphaproteobacteria</taxon>
        <taxon>Sphingomonadales</taxon>
        <taxon>Sphingomonadaceae</taxon>
        <taxon>Novosphingobium</taxon>
    </lineage>
</organism>
<dbReference type="Gene3D" id="3.40.50.720">
    <property type="entry name" value="NAD(P)-binding Rossmann-like Domain"/>
    <property type="match status" value="1"/>
</dbReference>
<evidence type="ECO:0000256" key="5">
    <source>
        <dbReference type="ARBA" id="ARBA00023221"/>
    </source>
</evidence>
<keyword evidence="3" id="KW-0520">NAD</keyword>
<keyword evidence="4" id="KW-0443">Lipid metabolism</keyword>
<dbReference type="InterPro" id="IPR002347">
    <property type="entry name" value="SDR_fam"/>
</dbReference>
<dbReference type="PRINTS" id="PR00081">
    <property type="entry name" value="GDHRDH"/>
</dbReference>
<evidence type="ECO:0000256" key="3">
    <source>
        <dbReference type="ARBA" id="ARBA00023027"/>
    </source>
</evidence>
<keyword evidence="5" id="KW-0753">Steroid metabolism</keyword>
<dbReference type="RefSeq" id="WP_189619146.1">
    <property type="nucleotide sequence ID" value="NZ_BMZA01000001.1"/>
</dbReference>
<evidence type="ECO:0000313" key="8">
    <source>
        <dbReference type="Proteomes" id="UP000648075"/>
    </source>
</evidence>
<evidence type="ECO:0000256" key="1">
    <source>
        <dbReference type="ARBA" id="ARBA00006484"/>
    </source>
</evidence>
<evidence type="ECO:0000259" key="6">
    <source>
        <dbReference type="SMART" id="SM00822"/>
    </source>
</evidence>
<dbReference type="Proteomes" id="UP000648075">
    <property type="component" value="Unassembled WGS sequence"/>
</dbReference>
<evidence type="ECO:0000313" key="7">
    <source>
        <dbReference type="EMBL" id="GGY90188.1"/>
    </source>
</evidence>
<dbReference type="CDD" id="cd05233">
    <property type="entry name" value="SDR_c"/>
    <property type="match status" value="1"/>
</dbReference>
<reference evidence="7" key="2">
    <citation type="submission" date="2020-09" db="EMBL/GenBank/DDBJ databases">
        <authorList>
            <person name="Sun Q."/>
            <person name="Kim S."/>
        </authorList>
    </citation>
    <scope>NUCLEOTIDE SEQUENCE</scope>
    <source>
        <strain evidence="7">KCTC 32255</strain>
    </source>
</reference>
<dbReference type="PANTHER" id="PTHR43180">
    <property type="entry name" value="3-OXOACYL-(ACYL-CARRIER-PROTEIN) REDUCTASE (AFU_ORTHOLOGUE AFUA_6G11210)"/>
    <property type="match status" value="1"/>
</dbReference>